<comment type="caution">
    <text evidence="2">The sequence shown here is derived from an EMBL/GenBank/DDBJ whole genome shotgun (WGS) entry which is preliminary data.</text>
</comment>
<sequence>MHRAKLTKYLATRLSDSLYAVQGNSTATKSRPELSEDLFWGKKQAIPLLILTFDSSELTLPPFVETSQYNEPPIPGPSQSSKSQLPSHEDALTCEPEPEMAPIQSKEDPFSKFPTFTYPSFQLILLPPPHNHH</sequence>
<feature type="compositionally biased region" description="Polar residues" evidence="1">
    <location>
        <begin position="77"/>
        <end position="86"/>
    </location>
</feature>
<accession>A0A9Q3HHA9</accession>
<evidence type="ECO:0000313" key="2">
    <source>
        <dbReference type="EMBL" id="MBW0505418.1"/>
    </source>
</evidence>
<reference evidence="2" key="1">
    <citation type="submission" date="2021-03" db="EMBL/GenBank/DDBJ databases">
        <title>Draft genome sequence of rust myrtle Austropuccinia psidii MF-1, a brazilian biotype.</title>
        <authorList>
            <person name="Quecine M.C."/>
            <person name="Pachon D.M.R."/>
            <person name="Bonatelli M.L."/>
            <person name="Correr F.H."/>
            <person name="Franceschini L.M."/>
            <person name="Leite T.F."/>
            <person name="Margarido G.R.A."/>
            <person name="Almeida C.A."/>
            <person name="Ferrarezi J.A."/>
            <person name="Labate C.A."/>
        </authorList>
    </citation>
    <scope>NUCLEOTIDE SEQUENCE</scope>
    <source>
        <strain evidence="2">MF-1</strain>
    </source>
</reference>
<evidence type="ECO:0000313" key="3">
    <source>
        <dbReference type="Proteomes" id="UP000765509"/>
    </source>
</evidence>
<gene>
    <name evidence="2" type="ORF">O181_045133</name>
</gene>
<dbReference type="EMBL" id="AVOT02018490">
    <property type="protein sequence ID" value="MBW0505418.1"/>
    <property type="molecule type" value="Genomic_DNA"/>
</dbReference>
<proteinExistence type="predicted"/>
<feature type="region of interest" description="Disordered" evidence="1">
    <location>
        <begin position="64"/>
        <end position="108"/>
    </location>
</feature>
<evidence type="ECO:0000256" key="1">
    <source>
        <dbReference type="SAM" id="MobiDB-lite"/>
    </source>
</evidence>
<organism evidence="2 3">
    <name type="scientific">Austropuccinia psidii MF-1</name>
    <dbReference type="NCBI Taxonomy" id="1389203"/>
    <lineage>
        <taxon>Eukaryota</taxon>
        <taxon>Fungi</taxon>
        <taxon>Dikarya</taxon>
        <taxon>Basidiomycota</taxon>
        <taxon>Pucciniomycotina</taxon>
        <taxon>Pucciniomycetes</taxon>
        <taxon>Pucciniales</taxon>
        <taxon>Sphaerophragmiaceae</taxon>
        <taxon>Austropuccinia</taxon>
    </lineage>
</organism>
<name>A0A9Q3HHA9_9BASI</name>
<protein>
    <submittedName>
        <fullName evidence="2">Uncharacterized protein</fullName>
    </submittedName>
</protein>
<keyword evidence="3" id="KW-1185">Reference proteome</keyword>
<dbReference type="Proteomes" id="UP000765509">
    <property type="component" value="Unassembled WGS sequence"/>
</dbReference>
<dbReference type="AlphaFoldDB" id="A0A9Q3HHA9"/>